<dbReference type="EMBL" id="CP104143">
    <property type="protein sequence ID" value="UWU15343.1"/>
    <property type="molecule type" value="Genomic_DNA"/>
</dbReference>
<dbReference type="RefSeq" id="WP_156915222.1">
    <property type="nucleotide sequence ID" value="NZ_CP104143.1"/>
</dbReference>
<gene>
    <name evidence="1" type="ORF">N2599_04860</name>
</gene>
<accession>A0ABY5XLK3</accession>
<name>A0ABY5XLK3_RHISU</name>
<sequence>MKKYILEHKSVPELTKVHFAAVLDGTSEMSVASSFPRSGLELSLARREAFFIFCSQNPGNKKPPLP</sequence>
<reference evidence="1" key="1">
    <citation type="submission" date="2022-09" db="EMBL/GenBank/DDBJ databases">
        <title>Australian commercial rhizobial inoculants.</title>
        <authorList>
            <person name="Kohlmeier M.G."/>
            <person name="O'Hara G.W."/>
            <person name="Colombi E."/>
            <person name="Ramsay J.P."/>
            <person name="Terpolilli J."/>
        </authorList>
    </citation>
    <scope>NUCLEOTIDE SEQUENCE</scope>
    <source>
        <strain evidence="1">WSM1592</strain>
    </source>
</reference>
<dbReference type="Proteomes" id="UP001060123">
    <property type="component" value="Chromosome"/>
</dbReference>
<evidence type="ECO:0000313" key="2">
    <source>
        <dbReference type="Proteomes" id="UP001060123"/>
    </source>
</evidence>
<proteinExistence type="predicted"/>
<evidence type="ECO:0000313" key="1">
    <source>
        <dbReference type="EMBL" id="UWU15343.1"/>
    </source>
</evidence>
<organism evidence="1 2">
    <name type="scientific">Rhizobium sullae</name>
    <name type="common">Rhizobium hedysari</name>
    <dbReference type="NCBI Taxonomy" id="50338"/>
    <lineage>
        <taxon>Bacteria</taxon>
        <taxon>Pseudomonadati</taxon>
        <taxon>Pseudomonadota</taxon>
        <taxon>Alphaproteobacteria</taxon>
        <taxon>Hyphomicrobiales</taxon>
        <taxon>Rhizobiaceae</taxon>
        <taxon>Rhizobium/Agrobacterium group</taxon>
        <taxon>Rhizobium</taxon>
    </lineage>
</organism>
<keyword evidence="2" id="KW-1185">Reference proteome</keyword>
<protein>
    <submittedName>
        <fullName evidence="1">Uncharacterized protein</fullName>
    </submittedName>
</protein>